<feature type="region of interest" description="Disordered" evidence="9">
    <location>
        <begin position="297"/>
        <end position="329"/>
    </location>
</feature>
<evidence type="ECO:0000256" key="5">
    <source>
        <dbReference type="ARBA" id="ARBA00022741"/>
    </source>
</evidence>
<gene>
    <name evidence="12" type="ORF">M378DRAFT_170803</name>
</gene>
<dbReference type="InterPro" id="IPR011009">
    <property type="entry name" value="Kinase-like_dom_sf"/>
</dbReference>
<dbReference type="Pfam" id="PF00069">
    <property type="entry name" value="Pkinase"/>
    <property type="match status" value="1"/>
</dbReference>
<keyword evidence="5" id="KW-0547">Nucleotide-binding</keyword>
<evidence type="ECO:0000256" key="4">
    <source>
        <dbReference type="ARBA" id="ARBA00022723"/>
    </source>
</evidence>
<dbReference type="GO" id="GO:0005524">
    <property type="term" value="F:ATP binding"/>
    <property type="evidence" value="ECO:0007669"/>
    <property type="project" value="UniProtKB-KW"/>
</dbReference>
<dbReference type="PROSITE" id="PS00108">
    <property type="entry name" value="PROTEIN_KINASE_ST"/>
    <property type="match status" value="1"/>
</dbReference>
<feature type="domain" description="Phorbol-ester/DAG-type" evidence="11">
    <location>
        <begin position="522"/>
        <end position="569"/>
    </location>
</feature>
<dbReference type="GO" id="GO:0004674">
    <property type="term" value="F:protein serine/threonine kinase activity"/>
    <property type="evidence" value="ECO:0007669"/>
    <property type="project" value="UniProtKB-KW"/>
</dbReference>
<dbReference type="InterPro" id="IPR002219">
    <property type="entry name" value="PKC_DAG/PE"/>
</dbReference>
<evidence type="ECO:0000256" key="2">
    <source>
        <dbReference type="ARBA" id="ARBA00022527"/>
    </source>
</evidence>
<dbReference type="InterPro" id="IPR050940">
    <property type="entry name" value="Actin_reg-Ser/Thr_kinase"/>
</dbReference>
<comment type="similarity">
    <text evidence="1">Belongs to the protein kinase superfamily. TKL Ser/Thr protein kinase family.</text>
</comment>
<dbReference type="Gene3D" id="1.10.510.10">
    <property type="entry name" value="Transferase(Phosphotransferase) domain 1"/>
    <property type="match status" value="1"/>
</dbReference>
<dbReference type="HOGENOM" id="CLU_015983_0_0_1"/>
<evidence type="ECO:0000256" key="7">
    <source>
        <dbReference type="ARBA" id="ARBA00022833"/>
    </source>
</evidence>
<dbReference type="STRING" id="946122.A0A0C2WPU6"/>
<dbReference type="Proteomes" id="UP000054549">
    <property type="component" value="Unassembled WGS sequence"/>
</dbReference>
<evidence type="ECO:0000259" key="10">
    <source>
        <dbReference type="PROSITE" id="PS50011"/>
    </source>
</evidence>
<keyword evidence="8" id="KW-0067">ATP-binding</keyword>
<dbReference type="PROSITE" id="PS50011">
    <property type="entry name" value="PROTEIN_KINASE_DOM"/>
    <property type="match status" value="1"/>
</dbReference>
<keyword evidence="6" id="KW-0418">Kinase</keyword>
<dbReference type="PANTHER" id="PTHR46485:SF5">
    <property type="entry name" value="CENTER DIVIDER, ISOFORM A"/>
    <property type="match status" value="1"/>
</dbReference>
<organism evidence="12 13">
    <name type="scientific">Amanita muscaria (strain Koide BX008)</name>
    <dbReference type="NCBI Taxonomy" id="946122"/>
    <lineage>
        <taxon>Eukaryota</taxon>
        <taxon>Fungi</taxon>
        <taxon>Dikarya</taxon>
        <taxon>Basidiomycota</taxon>
        <taxon>Agaricomycotina</taxon>
        <taxon>Agaricomycetes</taxon>
        <taxon>Agaricomycetidae</taxon>
        <taxon>Agaricales</taxon>
        <taxon>Pluteineae</taxon>
        <taxon>Amanitaceae</taxon>
        <taxon>Amanita</taxon>
    </lineage>
</organism>
<sequence length="619" mass="67556">MSFLSRTSKVTGRGSAQARLARFIKEGTYLGLEVAIKEVLPSTDYDVAKYFEREWRLMKECRHPNICLFIGLSRAPDDRILIVSEFIDNGNVRTFIHDKSRPFPWRLRISFATDVARALAYLHARKCIHRDIKGENLLVTSNGRIKVTDFGFARIAARNEEELKRLTYCGTDAYMSPEILLGNEFDLPTDIFSLGIIFCEIAARRLADDNHFKRHPPNFDLDPEEIRKSANPGCPQGFLDLCLDCVGLDPKKRPTSRQILERLAMIEAEVLARPEEQEEKTHLGSIKFMTGGKRKRAGAAPRIPSFGMGVGKNLRASGGSGPSDDSDDEFDQAVEALSNIGITNSTNGSSNAQQPLLESHVAVGGFDSTVSVIPSLETQAPSALSVLTIRPSPDPNQVPVATSPPQADSDALSLPQSAILHGESSLTHYGHNHTDILGTSSLMSIASLDSYHTAPRTNSSVISDALATEGGSTVHSLYGNFVPPLVHRFTLLKPGKQKRDSVPTFGPGDGRVSPTAAGWNPLELFFSSGLLMAKCDLCNKRLGWKPVLECDDCGLRAHVKCGESAPRDCGLRIARARHPGPTPLSSIPLDALSPLSKMKQDATTTADGFQVRPLPGKRR</sequence>
<dbReference type="CDD" id="cd00029">
    <property type="entry name" value="C1"/>
    <property type="match status" value="1"/>
</dbReference>
<dbReference type="EMBL" id="KN818342">
    <property type="protein sequence ID" value="KIL58278.1"/>
    <property type="molecule type" value="Genomic_DNA"/>
</dbReference>
<dbReference type="PRINTS" id="PR00109">
    <property type="entry name" value="TYRKINASE"/>
</dbReference>
<proteinExistence type="inferred from homology"/>
<reference evidence="12 13" key="1">
    <citation type="submission" date="2014-04" db="EMBL/GenBank/DDBJ databases">
        <title>Evolutionary Origins and Diversification of the Mycorrhizal Mutualists.</title>
        <authorList>
            <consortium name="DOE Joint Genome Institute"/>
            <consortium name="Mycorrhizal Genomics Consortium"/>
            <person name="Kohler A."/>
            <person name="Kuo A."/>
            <person name="Nagy L.G."/>
            <person name="Floudas D."/>
            <person name="Copeland A."/>
            <person name="Barry K.W."/>
            <person name="Cichocki N."/>
            <person name="Veneault-Fourrey C."/>
            <person name="LaButti K."/>
            <person name="Lindquist E.A."/>
            <person name="Lipzen A."/>
            <person name="Lundell T."/>
            <person name="Morin E."/>
            <person name="Murat C."/>
            <person name="Riley R."/>
            <person name="Ohm R."/>
            <person name="Sun H."/>
            <person name="Tunlid A."/>
            <person name="Henrissat B."/>
            <person name="Grigoriev I.V."/>
            <person name="Hibbett D.S."/>
            <person name="Martin F."/>
        </authorList>
    </citation>
    <scope>NUCLEOTIDE SEQUENCE [LARGE SCALE GENOMIC DNA]</scope>
    <source>
        <strain evidence="12 13">Koide BX008</strain>
    </source>
</reference>
<keyword evidence="4" id="KW-0479">Metal-binding</keyword>
<dbReference type="SMART" id="SM00109">
    <property type="entry name" value="C1"/>
    <property type="match status" value="1"/>
</dbReference>
<feature type="domain" description="Protein kinase" evidence="10">
    <location>
        <begin position="5"/>
        <end position="266"/>
    </location>
</feature>
<keyword evidence="13" id="KW-1185">Reference proteome</keyword>
<evidence type="ECO:0000256" key="1">
    <source>
        <dbReference type="ARBA" id="ARBA00005843"/>
    </source>
</evidence>
<dbReference type="InParanoid" id="A0A0C2WPU6"/>
<keyword evidence="3" id="KW-0808">Transferase</keyword>
<dbReference type="PANTHER" id="PTHR46485">
    <property type="entry name" value="LIM DOMAIN KINASE 1"/>
    <property type="match status" value="1"/>
</dbReference>
<dbReference type="SMART" id="SM00220">
    <property type="entry name" value="S_TKc"/>
    <property type="match status" value="1"/>
</dbReference>
<feature type="region of interest" description="Disordered" evidence="9">
    <location>
        <begin position="390"/>
        <end position="411"/>
    </location>
</feature>
<name>A0A0C2WPU6_AMAMK</name>
<evidence type="ECO:0008006" key="14">
    <source>
        <dbReference type="Google" id="ProtNLM"/>
    </source>
</evidence>
<protein>
    <recommendedName>
        <fullName evidence="14">Kinase-like protein</fullName>
    </recommendedName>
</protein>
<dbReference type="Pfam" id="PF00130">
    <property type="entry name" value="C1_1"/>
    <property type="match status" value="1"/>
</dbReference>
<evidence type="ECO:0000256" key="6">
    <source>
        <dbReference type="ARBA" id="ARBA00022777"/>
    </source>
</evidence>
<evidence type="ECO:0000313" key="12">
    <source>
        <dbReference type="EMBL" id="KIL58278.1"/>
    </source>
</evidence>
<dbReference type="OrthoDB" id="4062651at2759"/>
<dbReference type="PROSITE" id="PS50081">
    <property type="entry name" value="ZF_DAG_PE_2"/>
    <property type="match status" value="1"/>
</dbReference>
<dbReference type="AlphaFoldDB" id="A0A0C2WPU6"/>
<evidence type="ECO:0000256" key="9">
    <source>
        <dbReference type="SAM" id="MobiDB-lite"/>
    </source>
</evidence>
<dbReference type="SUPFAM" id="SSF56112">
    <property type="entry name" value="Protein kinase-like (PK-like)"/>
    <property type="match status" value="1"/>
</dbReference>
<keyword evidence="7" id="KW-0862">Zinc</keyword>
<dbReference type="InterPro" id="IPR046349">
    <property type="entry name" value="C1-like_sf"/>
</dbReference>
<keyword evidence="2" id="KW-0723">Serine/threonine-protein kinase</keyword>
<evidence type="ECO:0000256" key="3">
    <source>
        <dbReference type="ARBA" id="ARBA00022679"/>
    </source>
</evidence>
<dbReference type="SUPFAM" id="SSF57889">
    <property type="entry name" value="Cysteine-rich domain"/>
    <property type="match status" value="1"/>
</dbReference>
<dbReference type="Gene3D" id="3.30.200.20">
    <property type="entry name" value="Phosphorylase Kinase, domain 1"/>
    <property type="match status" value="1"/>
</dbReference>
<dbReference type="InterPro" id="IPR008271">
    <property type="entry name" value="Ser/Thr_kinase_AS"/>
</dbReference>
<dbReference type="GO" id="GO:0046872">
    <property type="term" value="F:metal ion binding"/>
    <property type="evidence" value="ECO:0007669"/>
    <property type="project" value="UniProtKB-KW"/>
</dbReference>
<feature type="region of interest" description="Disordered" evidence="9">
    <location>
        <begin position="580"/>
        <end position="619"/>
    </location>
</feature>
<evidence type="ECO:0000256" key="8">
    <source>
        <dbReference type="ARBA" id="ARBA00022840"/>
    </source>
</evidence>
<accession>A0A0C2WPU6</accession>
<dbReference type="CDD" id="cd13999">
    <property type="entry name" value="STKc_MAP3K-like"/>
    <property type="match status" value="1"/>
</dbReference>
<evidence type="ECO:0000259" key="11">
    <source>
        <dbReference type="PROSITE" id="PS50081"/>
    </source>
</evidence>
<dbReference type="InterPro" id="IPR001245">
    <property type="entry name" value="Ser-Thr/Tyr_kinase_cat_dom"/>
</dbReference>
<dbReference type="InterPro" id="IPR000719">
    <property type="entry name" value="Prot_kinase_dom"/>
</dbReference>
<dbReference type="Gene3D" id="3.30.60.20">
    <property type="match status" value="1"/>
</dbReference>
<evidence type="ECO:0000313" key="13">
    <source>
        <dbReference type="Proteomes" id="UP000054549"/>
    </source>
</evidence>